<accession>A0A438BPY3</accession>
<evidence type="ECO:0000313" key="1">
    <source>
        <dbReference type="EMBL" id="RVW13021.1"/>
    </source>
</evidence>
<protein>
    <submittedName>
        <fullName evidence="1">Uncharacterized protein</fullName>
    </submittedName>
</protein>
<evidence type="ECO:0000313" key="2">
    <source>
        <dbReference type="Proteomes" id="UP000288805"/>
    </source>
</evidence>
<reference evidence="1 2" key="1">
    <citation type="journal article" date="2018" name="PLoS Genet.">
        <title>Population sequencing reveals clonal diversity and ancestral inbreeding in the grapevine cultivar Chardonnay.</title>
        <authorList>
            <person name="Roach M.J."/>
            <person name="Johnson D.L."/>
            <person name="Bohlmann J."/>
            <person name="van Vuuren H.J."/>
            <person name="Jones S.J."/>
            <person name="Pretorius I.S."/>
            <person name="Schmidt S.A."/>
            <person name="Borneman A.R."/>
        </authorList>
    </citation>
    <scope>NUCLEOTIDE SEQUENCE [LARGE SCALE GENOMIC DNA]</scope>
    <source>
        <strain evidence="2">cv. Chardonnay</strain>
        <tissue evidence="1">Leaf</tissue>
    </source>
</reference>
<comment type="caution">
    <text evidence="1">The sequence shown here is derived from an EMBL/GenBank/DDBJ whole genome shotgun (WGS) entry which is preliminary data.</text>
</comment>
<name>A0A438BPY3_VITVI</name>
<proteinExistence type="predicted"/>
<sequence length="188" mass="22051">MKRWHDQLISNKEFRKGQRVLLYDSRLHIFPGKLKSRWIGPFIIHQVHLNGVVELLNSNSTDTLKSMVIVSSHSLSHSSKKMRKSTSLSHRKPNQKRVRWTWRNCKEIEGRPQELKGAQKHENAWSAKFRSQNSPLRKWPLFRSPKETAAKSGLCCEIGPWLRKFSQLRKHLLAHECHLQPPTLILQL</sequence>
<gene>
    <name evidence="1" type="ORF">CK203_103622</name>
</gene>
<organism evidence="1 2">
    <name type="scientific">Vitis vinifera</name>
    <name type="common">Grape</name>
    <dbReference type="NCBI Taxonomy" id="29760"/>
    <lineage>
        <taxon>Eukaryota</taxon>
        <taxon>Viridiplantae</taxon>
        <taxon>Streptophyta</taxon>
        <taxon>Embryophyta</taxon>
        <taxon>Tracheophyta</taxon>
        <taxon>Spermatophyta</taxon>
        <taxon>Magnoliopsida</taxon>
        <taxon>eudicotyledons</taxon>
        <taxon>Gunneridae</taxon>
        <taxon>Pentapetalae</taxon>
        <taxon>rosids</taxon>
        <taxon>Vitales</taxon>
        <taxon>Vitaceae</taxon>
        <taxon>Viteae</taxon>
        <taxon>Vitis</taxon>
    </lineage>
</organism>
<dbReference type="Proteomes" id="UP000288805">
    <property type="component" value="Unassembled WGS sequence"/>
</dbReference>
<dbReference type="AlphaFoldDB" id="A0A438BPY3"/>
<dbReference type="EMBL" id="QGNW01002669">
    <property type="protein sequence ID" value="RVW13021.1"/>
    <property type="molecule type" value="Genomic_DNA"/>
</dbReference>